<evidence type="ECO:0000313" key="2">
    <source>
        <dbReference type="EMBL" id="KIZ01658.1"/>
    </source>
</evidence>
<evidence type="ECO:0000256" key="1">
    <source>
        <dbReference type="SAM" id="MobiDB-lite"/>
    </source>
</evidence>
<dbReference type="EMBL" id="KK101231">
    <property type="protein sequence ID" value="KIZ01658.1"/>
    <property type="molecule type" value="Genomic_DNA"/>
</dbReference>
<feature type="compositionally biased region" description="Low complexity" evidence="1">
    <location>
        <begin position="138"/>
        <end position="150"/>
    </location>
</feature>
<reference evidence="2 3" key="1">
    <citation type="journal article" date="2013" name="BMC Genomics">
        <title>Reconstruction of the lipid metabolism for the microalga Monoraphidium neglectum from its genome sequence reveals characteristics suitable for biofuel production.</title>
        <authorList>
            <person name="Bogen C."/>
            <person name="Al-Dilaimi A."/>
            <person name="Albersmeier A."/>
            <person name="Wichmann J."/>
            <person name="Grundmann M."/>
            <person name="Rupp O."/>
            <person name="Lauersen K.J."/>
            <person name="Blifernez-Klassen O."/>
            <person name="Kalinowski J."/>
            <person name="Goesmann A."/>
            <person name="Mussgnug J.H."/>
            <person name="Kruse O."/>
        </authorList>
    </citation>
    <scope>NUCLEOTIDE SEQUENCE [LARGE SCALE GENOMIC DNA]</scope>
    <source>
        <strain evidence="2 3">SAG 48.87</strain>
    </source>
</reference>
<dbReference type="KEGG" id="mng:MNEG_6306"/>
<organism evidence="2 3">
    <name type="scientific">Monoraphidium neglectum</name>
    <dbReference type="NCBI Taxonomy" id="145388"/>
    <lineage>
        <taxon>Eukaryota</taxon>
        <taxon>Viridiplantae</taxon>
        <taxon>Chlorophyta</taxon>
        <taxon>core chlorophytes</taxon>
        <taxon>Chlorophyceae</taxon>
        <taxon>CS clade</taxon>
        <taxon>Sphaeropleales</taxon>
        <taxon>Selenastraceae</taxon>
        <taxon>Monoraphidium</taxon>
    </lineage>
</organism>
<gene>
    <name evidence="2" type="ORF">MNEG_6306</name>
</gene>
<accession>A0A0D2JRR0</accession>
<protein>
    <submittedName>
        <fullName evidence="2">Uncharacterized protein</fullName>
    </submittedName>
</protein>
<dbReference type="AlphaFoldDB" id="A0A0D2JRR0"/>
<dbReference type="GeneID" id="25739182"/>
<feature type="region of interest" description="Disordered" evidence="1">
    <location>
        <begin position="43"/>
        <end position="72"/>
    </location>
</feature>
<dbReference type="Proteomes" id="UP000054498">
    <property type="component" value="Unassembled WGS sequence"/>
</dbReference>
<feature type="region of interest" description="Disordered" evidence="1">
    <location>
        <begin position="138"/>
        <end position="161"/>
    </location>
</feature>
<dbReference type="RefSeq" id="XP_013900677.1">
    <property type="nucleotide sequence ID" value="XM_014045223.1"/>
</dbReference>
<evidence type="ECO:0000313" key="3">
    <source>
        <dbReference type="Proteomes" id="UP000054498"/>
    </source>
</evidence>
<proteinExistence type="predicted"/>
<name>A0A0D2JRR0_9CHLO</name>
<keyword evidence="3" id="KW-1185">Reference proteome</keyword>
<sequence length="187" mass="20862">MALSRSPGPESMGMPQEYQMQYMQLAAELEVLMTQNAALSAALGDSTAPPQRGVLSSRQQLKQPPPKSHNERLEHRVASMERLRDELLEAKRAAEAATADATWRLQSNRGAVVAVVQRMQEEMARGGQQRWLQQWRQQQNQPAGQLPQALGAHPAAEQGREWQRWQQQMMMHGPAAVAQPPRLCAGP</sequence>